<dbReference type="GO" id="GO:0016746">
    <property type="term" value="F:acyltransferase activity"/>
    <property type="evidence" value="ECO:0007669"/>
    <property type="project" value="UniProtKB-KW"/>
</dbReference>
<comment type="caution">
    <text evidence="2">The sequence shown here is derived from an EMBL/GenBank/DDBJ whole genome shotgun (WGS) entry which is preliminary data.</text>
</comment>
<dbReference type="Proteomes" id="UP001596119">
    <property type="component" value="Unassembled WGS sequence"/>
</dbReference>
<dbReference type="EMBL" id="JBHSQK010000070">
    <property type="protein sequence ID" value="MFC5951406.1"/>
    <property type="molecule type" value="Genomic_DNA"/>
</dbReference>
<dbReference type="InterPro" id="IPR002155">
    <property type="entry name" value="Thiolase"/>
</dbReference>
<protein>
    <submittedName>
        <fullName evidence="2">Thiolase family protein</fullName>
        <ecNumber evidence="2">2.3.1.-</ecNumber>
    </submittedName>
</protein>
<dbReference type="PANTHER" id="PTHR42870">
    <property type="entry name" value="ACETYL-COA C-ACETYLTRANSFERASE"/>
    <property type="match status" value="1"/>
</dbReference>
<dbReference type="InterPro" id="IPR016039">
    <property type="entry name" value="Thiolase-like"/>
</dbReference>
<organism evidence="2 3">
    <name type="scientific">Pseudonocardia lutea</name>
    <dbReference type="NCBI Taxonomy" id="2172015"/>
    <lineage>
        <taxon>Bacteria</taxon>
        <taxon>Bacillati</taxon>
        <taxon>Actinomycetota</taxon>
        <taxon>Actinomycetes</taxon>
        <taxon>Pseudonocardiales</taxon>
        <taxon>Pseudonocardiaceae</taxon>
        <taxon>Pseudonocardia</taxon>
    </lineage>
</organism>
<dbReference type="InterPro" id="IPR055140">
    <property type="entry name" value="Thiolase_C_2"/>
</dbReference>
<dbReference type="Gene3D" id="3.40.47.10">
    <property type="match status" value="1"/>
</dbReference>
<dbReference type="Pfam" id="PF22691">
    <property type="entry name" value="Thiolase_C_1"/>
    <property type="match status" value="1"/>
</dbReference>
<proteinExistence type="predicted"/>
<dbReference type="CDD" id="cd00829">
    <property type="entry name" value="SCP-x_thiolase"/>
    <property type="match status" value="1"/>
</dbReference>
<dbReference type="PIRSF" id="PIRSF000429">
    <property type="entry name" value="Ac-CoA_Ac_transf"/>
    <property type="match status" value="1"/>
</dbReference>
<accession>A0ABW1ICK6</accession>
<dbReference type="EC" id="2.3.1.-" evidence="2"/>
<dbReference type="RefSeq" id="WP_379569329.1">
    <property type="nucleotide sequence ID" value="NZ_JBHSQK010000070.1"/>
</dbReference>
<evidence type="ECO:0000313" key="3">
    <source>
        <dbReference type="Proteomes" id="UP001596119"/>
    </source>
</evidence>
<keyword evidence="2" id="KW-0808">Transferase</keyword>
<gene>
    <name evidence="2" type="ORF">ACFQH9_24360</name>
</gene>
<keyword evidence="2" id="KW-0012">Acyltransferase</keyword>
<dbReference type="SUPFAM" id="SSF53901">
    <property type="entry name" value="Thiolase-like"/>
    <property type="match status" value="2"/>
</dbReference>
<name>A0ABW1ICK6_9PSEU</name>
<evidence type="ECO:0000259" key="1">
    <source>
        <dbReference type="Pfam" id="PF22691"/>
    </source>
</evidence>
<keyword evidence="3" id="KW-1185">Reference proteome</keyword>
<reference evidence="3" key="1">
    <citation type="journal article" date="2019" name="Int. J. Syst. Evol. Microbiol.">
        <title>The Global Catalogue of Microorganisms (GCM) 10K type strain sequencing project: providing services to taxonomists for standard genome sequencing and annotation.</title>
        <authorList>
            <consortium name="The Broad Institute Genomics Platform"/>
            <consortium name="The Broad Institute Genome Sequencing Center for Infectious Disease"/>
            <person name="Wu L."/>
            <person name="Ma J."/>
        </authorList>
    </citation>
    <scope>NUCLEOTIDE SEQUENCE [LARGE SCALE GENOMIC DNA]</scope>
    <source>
        <strain evidence="3">CGMCC 4.7397</strain>
    </source>
</reference>
<sequence>MSLSDPRPAPHRRPVIAGLGITDMTRRIYGRTAAQFAVDAVRAALDDAGLALCDVGGLLTNAGITRGIGLPLQKDLGLRDLRMLSEIQAYGSSAGAMVQYASMAVASGMVDVIVCVFADAPLQQGGGTGDAYATSRATPTGFAAMPFAAGLRGAPSMYALAARRHMQAYGTTSEQFGAVAVAAREWAALNPLAQMREPITLEDHQASRWIAEPLHLLDCCLVSNGAIAVVVTSADRAAALRQPPVHVLGWAQAHPGYVRERDSDFGLVSGATRSGPEALKMAGLTLSDIDVAEIYDCFTYTTIVSLEDYGFCEKGEGGPLAESGALGPSGSLRVNTGGGELSSYYLWGMTPLSEAVIQARGQGGDRQAERHDVVLVSGNGGFLDYHSTLILGTGPN</sequence>
<evidence type="ECO:0000313" key="2">
    <source>
        <dbReference type="EMBL" id="MFC5951406.1"/>
    </source>
</evidence>
<feature type="domain" description="Thiolase C-terminal" evidence="1">
    <location>
        <begin position="254"/>
        <end position="393"/>
    </location>
</feature>
<dbReference type="PANTHER" id="PTHR42870:SF1">
    <property type="entry name" value="NON-SPECIFIC LIPID-TRANSFER PROTEIN-LIKE 2"/>
    <property type="match status" value="1"/>
</dbReference>